<keyword evidence="2" id="KW-0456">Lyase</keyword>
<gene>
    <name evidence="2" type="ORF">D1B31_12460</name>
</gene>
<organism evidence="2 3">
    <name type="scientific">Neobacillus notoginsengisoli</name>
    <dbReference type="NCBI Taxonomy" id="1578198"/>
    <lineage>
        <taxon>Bacteria</taxon>
        <taxon>Bacillati</taxon>
        <taxon>Bacillota</taxon>
        <taxon>Bacilli</taxon>
        <taxon>Bacillales</taxon>
        <taxon>Bacillaceae</taxon>
        <taxon>Neobacillus</taxon>
    </lineage>
</organism>
<dbReference type="Gene3D" id="3.30.1490.480">
    <property type="entry name" value="Endolytic murein transglycosylase"/>
    <property type="match status" value="1"/>
</dbReference>
<feature type="chain" id="PRO_5038687887" evidence="1">
    <location>
        <begin position="21"/>
        <end position="155"/>
    </location>
</feature>
<feature type="signal peptide" evidence="1">
    <location>
        <begin position="1"/>
        <end position="20"/>
    </location>
</feature>
<name>A0A417YTQ3_9BACI</name>
<proteinExistence type="predicted"/>
<evidence type="ECO:0000313" key="3">
    <source>
        <dbReference type="Proteomes" id="UP000284416"/>
    </source>
</evidence>
<dbReference type="Proteomes" id="UP000284416">
    <property type="component" value="Unassembled WGS sequence"/>
</dbReference>
<accession>A0A417YTQ3</accession>
<dbReference type="AlphaFoldDB" id="A0A417YTQ3"/>
<keyword evidence="1" id="KW-0732">Signal</keyword>
<reference evidence="2 3" key="1">
    <citation type="journal article" date="2017" name="Int. J. Syst. Evol. Microbiol.">
        <title>Bacillus notoginsengisoli sp. nov., a novel bacterium isolated from the rhizosphere of Panax notoginseng.</title>
        <authorList>
            <person name="Zhang M.Y."/>
            <person name="Cheng J."/>
            <person name="Cai Y."/>
            <person name="Zhang T.Y."/>
            <person name="Wu Y.Y."/>
            <person name="Manikprabhu D."/>
            <person name="Li W.J."/>
            <person name="Zhang Y.X."/>
        </authorList>
    </citation>
    <scope>NUCLEOTIDE SEQUENCE [LARGE SCALE GENOMIC DNA]</scope>
    <source>
        <strain evidence="2 3">JCM 30743</strain>
    </source>
</reference>
<sequence length="155" mass="16692">MNLLSSFAAGMLLTTAICSAVYFTADTPKASSKTVKVEPSGAEMKSKLEKKGFVVQTKEEYDKTVADAVATSSEQTEPAEKESTSKPVTKVIINVSEGMTSITVGRMLVQAGIVEDAFAFSKDIEKKGLMNKLRPGVFTVDSSMSYDQVVSTIFR</sequence>
<keyword evidence="3" id="KW-1185">Reference proteome</keyword>
<dbReference type="EMBL" id="QWEG01000007">
    <property type="protein sequence ID" value="RHW40448.1"/>
    <property type="molecule type" value="Genomic_DNA"/>
</dbReference>
<evidence type="ECO:0000313" key="2">
    <source>
        <dbReference type="EMBL" id="RHW40448.1"/>
    </source>
</evidence>
<evidence type="ECO:0000256" key="1">
    <source>
        <dbReference type="SAM" id="SignalP"/>
    </source>
</evidence>
<dbReference type="GO" id="GO:0016829">
    <property type="term" value="F:lyase activity"/>
    <property type="evidence" value="ECO:0007669"/>
    <property type="project" value="UniProtKB-KW"/>
</dbReference>
<protein>
    <submittedName>
        <fullName evidence="2">Aminodeoxychorismate lyase</fullName>
    </submittedName>
</protein>
<dbReference type="OrthoDB" id="2942983at2"/>
<comment type="caution">
    <text evidence="2">The sequence shown here is derived from an EMBL/GenBank/DDBJ whole genome shotgun (WGS) entry which is preliminary data.</text>
</comment>